<dbReference type="AlphaFoldDB" id="A0AAU9RP42"/>
<organism evidence="1 2">
    <name type="scientific">Thlaspi arvense</name>
    <name type="common">Field penny-cress</name>
    <dbReference type="NCBI Taxonomy" id="13288"/>
    <lineage>
        <taxon>Eukaryota</taxon>
        <taxon>Viridiplantae</taxon>
        <taxon>Streptophyta</taxon>
        <taxon>Embryophyta</taxon>
        <taxon>Tracheophyta</taxon>
        <taxon>Spermatophyta</taxon>
        <taxon>Magnoliopsida</taxon>
        <taxon>eudicotyledons</taxon>
        <taxon>Gunneridae</taxon>
        <taxon>Pentapetalae</taxon>
        <taxon>rosids</taxon>
        <taxon>malvids</taxon>
        <taxon>Brassicales</taxon>
        <taxon>Brassicaceae</taxon>
        <taxon>Thlaspideae</taxon>
        <taxon>Thlaspi</taxon>
    </lineage>
</organism>
<sequence length="67" mass="7491">MTPSGAYRSTSEALLSWPFSRAVSGIAPVANDTRLSTERYSLAKEVTLFAMRWKTSRKSLVLDGTHW</sequence>
<evidence type="ECO:0000313" key="2">
    <source>
        <dbReference type="Proteomes" id="UP000836841"/>
    </source>
</evidence>
<name>A0AAU9RP42_THLAR</name>
<proteinExistence type="predicted"/>
<reference evidence="1 2" key="1">
    <citation type="submission" date="2022-03" db="EMBL/GenBank/DDBJ databases">
        <authorList>
            <person name="Nunn A."/>
            <person name="Chopra R."/>
            <person name="Nunn A."/>
            <person name="Contreras Garrido A."/>
        </authorList>
    </citation>
    <scope>NUCLEOTIDE SEQUENCE [LARGE SCALE GENOMIC DNA]</scope>
</reference>
<evidence type="ECO:0000313" key="1">
    <source>
        <dbReference type="EMBL" id="CAH2047678.1"/>
    </source>
</evidence>
<dbReference type="Proteomes" id="UP000836841">
    <property type="component" value="Chromosome 2"/>
</dbReference>
<keyword evidence="2" id="KW-1185">Reference proteome</keyword>
<protein>
    <submittedName>
        <fullName evidence="1">Uncharacterized protein</fullName>
    </submittedName>
</protein>
<accession>A0AAU9RP42</accession>
<gene>
    <name evidence="1" type="ORF">TAV2_LOCUS5049</name>
</gene>
<dbReference type="EMBL" id="OU466858">
    <property type="protein sequence ID" value="CAH2047678.1"/>
    <property type="molecule type" value="Genomic_DNA"/>
</dbReference>